<dbReference type="EMBL" id="KI397474">
    <property type="protein sequence ID" value="ERM95667.1"/>
    <property type="molecule type" value="Genomic_DNA"/>
</dbReference>
<accession>W1NIU6</accession>
<dbReference type="PANTHER" id="PTHR47592">
    <property type="entry name" value="PBF68 PROTEIN"/>
    <property type="match status" value="1"/>
</dbReference>
<organism evidence="2 3">
    <name type="scientific">Amborella trichopoda</name>
    <dbReference type="NCBI Taxonomy" id="13333"/>
    <lineage>
        <taxon>Eukaryota</taxon>
        <taxon>Viridiplantae</taxon>
        <taxon>Streptophyta</taxon>
        <taxon>Embryophyta</taxon>
        <taxon>Tracheophyta</taxon>
        <taxon>Spermatophyta</taxon>
        <taxon>Magnoliopsida</taxon>
        <taxon>Amborellales</taxon>
        <taxon>Amborellaceae</taxon>
        <taxon>Amborella</taxon>
    </lineage>
</organism>
<evidence type="ECO:0000259" key="1">
    <source>
        <dbReference type="Pfam" id="PF22936"/>
    </source>
</evidence>
<protein>
    <recommendedName>
        <fullName evidence="1">Retrovirus-related Pol polyprotein from transposon TNT 1-94-like beta-barrel domain-containing protein</fullName>
    </recommendedName>
</protein>
<reference evidence="3" key="1">
    <citation type="journal article" date="2013" name="Science">
        <title>The Amborella genome and the evolution of flowering plants.</title>
        <authorList>
            <consortium name="Amborella Genome Project"/>
        </authorList>
    </citation>
    <scope>NUCLEOTIDE SEQUENCE [LARGE SCALE GENOMIC DNA]</scope>
</reference>
<dbReference type="HOGENOM" id="CLU_1761223_0_0_1"/>
<gene>
    <name evidence="2" type="ORF">AMTR_s00023p00201520</name>
</gene>
<evidence type="ECO:0000313" key="3">
    <source>
        <dbReference type="Proteomes" id="UP000017836"/>
    </source>
</evidence>
<feature type="domain" description="Retrovirus-related Pol polyprotein from transposon TNT 1-94-like beta-barrel" evidence="1">
    <location>
        <begin position="55"/>
        <end position="135"/>
    </location>
</feature>
<keyword evidence="3" id="KW-1185">Reference proteome</keyword>
<name>W1NIU6_AMBTC</name>
<evidence type="ECO:0000313" key="2">
    <source>
        <dbReference type="EMBL" id="ERM95667.1"/>
    </source>
</evidence>
<dbReference type="Proteomes" id="UP000017836">
    <property type="component" value="Unassembled WGS sequence"/>
</dbReference>
<dbReference type="PANTHER" id="PTHR47592:SF24">
    <property type="entry name" value="BNACNNG30200D PROTEIN"/>
    <property type="match status" value="1"/>
</dbReference>
<dbReference type="AlphaFoldDB" id="W1NIU6"/>
<dbReference type="Pfam" id="PF22936">
    <property type="entry name" value="Pol_BBD"/>
    <property type="match status" value="1"/>
</dbReference>
<sequence>MIGLKRKMKEPIGRLIWLLKKGPHQRRWRGEANHPKDVAVVVEEYLMVTPSDGCWIETGTIRHITTGKERVLVFREKKVGDWKLYMGNSSWVHNVGEATVKLSLPNGDTLTLNDVLYAPDMTCNLIFLSKVDKNGVQVNVKGGEYDFS</sequence>
<proteinExistence type="predicted"/>
<dbReference type="InterPro" id="IPR054722">
    <property type="entry name" value="PolX-like_BBD"/>
</dbReference>
<dbReference type="Gramene" id="ERM95667">
    <property type="protein sequence ID" value="ERM95667"/>
    <property type="gene ID" value="AMTR_s00023p00201520"/>
</dbReference>